<dbReference type="Proteomes" id="UP000560131">
    <property type="component" value="Unassembled WGS sequence"/>
</dbReference>
<dbReference type="EMBL" id="JACIJN010000001">
    <property type="protein sequence ID" value="MBB5724374.1"/>
    <property type="molecule type" value="Genomic_DNA"/>
</dbReference>
<proteinExistence type="predicted"/>
<comment type="caution">
    <text evidence="1">The sequence shown here is derived from an EMBL/GenBank/DDBJ whole genome shotgun (WGS) entry which is preliminary data.</text>
</comment>
<keyword evidence="2" id="KW-1185">Reference proteome</keyword>
<gene>
    <name evidence="1" type="ORF">FHS97_000274</name>
</gene>
<evidence type="ECO:0008006" key="3">
    <source>
        <dbReference type="Google" id="ProtNLM"/>
    </source>
</evidence>
<evidence type="ECO:0000313" key="1">
    <source>
        <dbReference type="EMBL" id="MBB5724374.1"/>
    </source>
</evidence>
<name>A0ABR6N1G6_9SPHN</name>
<evidence type="ECO:0000313" key="2">
    <source>
        <dbReference type="Proteomes" id="UP000560131"/>
    </source>
</evidence>
<sequence length="340" mass="37489">MHTLYQLADAEIRSCIADYLSLASDTNGFTAVKAEHVDTDRKAVILLAGVNASLEDTSPAVVVLEWERRRAVPLDVESGITAGVYTNIRGAGIKYLNEVKSGTNGFSVWSPDFIRNNPHTLPLLQHLAGIFSKAALVKQVGSVSDNKISGPAAVRLAAVLEARVIPDQIREGEILKRLESTLEGIVRDLIGRVMLESIVDSALRDAGVPFKREDEYPNLTGVVYNFRADFVVPDENDPRAFIEVRKSSSRHASLYAKDKMFSAINWKGRHKKMLAILVVDGEWTSETLRVMANVFDYVVPLRHVNDLAKSIAEYLAGDRSKLKWLIEFSIKPAGSSGSLQ</sequence>
<accession>A0ABR6N1G6</accession>
<protein>
    <recommendedName>
        <fullName evidence="3">Restriction endonuclease</fullName>
    </recommendedName>
</protein>
<organism evidence="1 2">
    <name type="scientific">Sphingomonas endophytica</name>
    <dbReference type="NCBI Taxonomy" id="869719"/>
    <lineage>
        <taxon>Bacteria</taxon>
        <taxon>Pseudomonadati</taxon>
        <taxon>Pseudomonadota</taxon>
        <taxon>Alphaproteobacteria</taxon>
        <taxon>Sphingomonadales</taxon>
        <taxon>Sphingomonadaceae</taxon>
        <taxon>Sphingomonas</taxon>
    </lineage>
</organism>
<dbReference type="RefSeq" id="WP_184032615.1">
    <property type="nucleotide sequence ID" value="NZ_BAABAR010000002.1"/>
</dbReference>
<reference evidence="1 2" key="1">
    <citation type="submission" date="2020-08" db="EMBL/GenBank/DDBJ databases">
        <title>Genomic Encyclopedia of Type Strains, Phase IV (KMG-IV): sequencing the most valuable type-strain genomes for metagenomic binning, comparative biology and taxonomic classification.</title>
        <authorList>
            <person name="Goeker M."/>
        </authorList>
    </citation>
    <scope>NUCLEOTIDE SEQUENCE [LARGE SCALE GENOMIC DNA]</scope>
    <source>
        <strain evidence="1 2">DSM 101535</strain>
    </source>
</reference>